<sequence>MTQSERMGSGKRIGISIEIPEPMGSELQNARRSFGDPMADAIPPHITVIGPTDIDPDELDEIGEHIQYACAQVEPFTVHLRGSATFRPVSPVVFIQVVDGIAQCEQLESLMRAGPLAHETRFNYHPHVTIAHEIDDEALDAAFNRMAFYEASFEVRHIHLYEHGADNVWRPIVSYPLGGGESLTMSAAE</sequence>
<protein>
    <submittedName>
        <fullName evidence="1">2'-5' RNA ligase family protein</fullName>
    </submittedName>
</protein>
<dbReference type="GO" id="GO:0016874">
    <property type="term" value="F:ligase activity"/>
    <property type="evidence" value="ECO:0007669"/>
    <property type="project" value="UniProtKB-KW"/>
</dbReference>
<dbReference type="InterPro" id="IPR009097">
    <property type="entry name" value="Cyclic_Pdiesterase"/>
</dbReference>
<keyword evidence="2" id="KW-1185">Reference proteome</keyword>
<comment type="caution">
    <text evidence="1">The sequence shown here is derived from an EMBL/GenBank/DDBJ whole genome shotgun (WGS) entry which is preliminary data.</text>
</comment>
<gene>
    <name evidence="1" type="ORF">ACFSYH_10110</name>
</gene>
<organism evidence="1 2">
    <name type="scientific">Populibacterium corticicola</name>
    <dbReference type="NCBI Taxonomy" id="1812826"/>
    <lineage>
        <taxon>Bacteria</taxon>
        <taxon>Bacillati</taxon>
        <taxon>Actinomycetota</taxon>
        <taxon>Actinomycetes</taxon>
        <taxon>Micrococcales</taxon>
        <taxon>Jonesiaceae</taxon>
        <taxon>Populibacterium</taxon>
    </lineage>
</organism>
<reference evidence="2" key="1">
    <citation type="journal article" date="2019" name="Int. J. Syst. Evol. Microbiol.">
        <title>The Global Catalogue of Microorganisms (GCM) 10K type strain sequencing project: providing services to taxonomists for standard genome sequencing and annotation.</title>
        <authorList>
            <consortium name="The Broad Institute Genomics Platform"/>
            <consortium name="The Broad Institute Genome Sequencing Center for Infectious Disease"/>
            <person name="Wu L."/>
            <person name="Ma J."/>
        </authorList>
    </citation>
    <scope>NUCLEOTIDE SEQUENCE [LARGE SCALE GENOMIC DNA]</scope>
    <source>
        <strain evidence="2">KCTC 33576</strain>
    </source>
</reference>
<keyword evidence="1" id="KW-0436">Ligase</keyword>
<dbReference type="Gene3D" id="3.90.1140.10">
    <property type="entry name" value="Cyclic phosphodiesterase"/>
    <property type="match status" value="1"/>
</dbReference>
<dbReference type="EMBL" id="JBHUOP010000004">
    <property type="protein sequence ID" value="MFD2840922.1"/>
    <property type="molecule type" value="Genomic_DNA"/>
</dbReference>
<dbReference type="RefSeq" id="WP_377466850.1">
    <property type="nucleotide sequence ID" value="NZ_JBHUOP010000004.1"/>
</dbReference>
<name>A0ABW5XFN3_9MICO</name>
<dbReference type="Proteomes" id="UP001597391">
    <property type="component" value="Unassembled WGS sequence"/>
</dbReference>
<dbReference type="PANTHER" id="PTHR40037">
    <property type="entry name" value="PHOSPHOESTERASE YJCG-RELATED"/>
    <property type="match status" value="1"/>
</dbReference>
<dbReference type="SUPFAM" id="SSF55144">
    <property type="entry name" value="LigT-like"/>
    <property type="match status" value="1"/>
</dbReference>
<evidence type="ECO:0000313" key="1">
    <source>
        <dbReference type="EMBL" id="MFD2840922.1"/>
    </source>
</evidence>
<dbReference type="PANTHER" id="PTHR40037:SF1">
    <property type="entry name" value="PHOSPHOESTERASE SAOUHSC_00951-RELATED"/>
    <property type="match status" value="1"/>
</dbReference>
<dbReference type="Pfam" id="PF13563">
    <property type="entry name" value="2_5_RNA_ligase2"/>
    <property type="match status" value="1"/>
</dbReference>
<proteinExistence type="predicted"/>
<evidence type="ECO:0000313" key="2">
    <source>
        <dbReference type="Proteomes" id="UP001597391"/>
    </source>
</evidence>
<accession>A0ABW5XFN3</accession>
<dbReference type="InterPro" id="IPR050580">
    <property type="entry name" value="2H_phosphoesterase_YjcG-like"/>
</dbReference>